<reference evidence="1 2" key="1">
    <citation type="submission" date="2018-04" db="EMBL/GenBank/DDBJ databases">
        <title>Novel Campyloabacter and Helicobacter Species and Strains.</title>
        <authorList>
            <person name="Mannion A.J."/>
            <person name="Shen Z."/>
            <person name="Fox J.G."/>
        </authorList>
    </citation>
    <scope>NUCLEOTIDE SEQUENCE [LARGE SCALE GENOMIC DNA]</scope>
    <source>
        <strain evidence="1 2">MIT 04-9366</strain>
    </source>
</reference>
<dbReference type="Gene3D" id="3.40.50.11670">
    <property type="entry name" value="DNA replication regulator HobA"/>
    <property type="match status" value="1"/>
</dbReference>
<name>A0A3D8IVY1_9HELI</name>
<comment type="caution">
    <text evidence="1">The sequence shown here is derived from an EMBL/GenBank/DDBJ whole genome shotgun (WGS) entry which is preliminary data.</text>
</comment>
<keyword evidence="2" id="KW-1185">Reference proteome</keyword>
<dbReference type="EMBL" id="NXLV01000017">
    <property type="protein sequence ID" value="RDU69183.1"/>
    <property type="molecule type" value="Genomic_DNA"/>
</dbReference>
<dbReference type="Pfam" id="PF12163">
    <property type="entry name" value="HobA"/>
    <property type="match status" value="1"/>
</dbReference>
<dbReference type="Proteomes" id="UP000257045">
    <property type="component" value="Unassembled WGS sequence"/>
</dbReference>
<dbReference type="OrthoDB" id="5329076at2"/>
<gene>
    <name evidence="1" type="ORF">CQA58_07335</name>
</gene>
<sequence>MESLKDWMLKTIREENSKGVMSGWLEEELYKWTPLVSSALTSLLGGVSFIVLSDTPRAWLRMYILQNINHPSKNRPYMPFLGMENLDVLLGGERKNVDNLKLAEGMLDLAYRDYAFFYIGKREGLSAELAISNENSFLWLLDEDLPNAFHLQSFNPMLDFRLLQLYKIFDSTLSALIAGKIAI</sequence>
<dbReference type="AlphaFoldDB" id="A0A3D8IVY1"/>
<organism evidence="1 2">
    <name type="scientific">Helicobacter brantae</name>
    <dbReference type="NCBI Taxonomy" id="375927"/>
    <lineage>
        <taxon>Bacteria</taxon>
        <taxon>Pseudomonadati</taxon>
        <taxon>Campylobacterota</taxon>
        <taxon>Epsilonproteobacteria</taxon>
        <taxon>Campylobacterales</taxon>
        <taxon>Helicobacteraceae</taxon>
        <taxon>Helicobacter</taxon>
    </lineage>
</organism>
<evidence type="ECO:0008006" key="3">
    <source>
        <dbReference type="Google" id="ProtNLM"/>
    </source>
</evidence>
<evidence type="ECO:0000313" key="1">
    <source>
        <dbReference type="EMBL" id="RDU69183.1"/>
    </source>
</evidence>
<dbReference type="InterPro" id="IPR021011">
    <property type="entry name" value="HobA"/>
</dbReference>
<dbReference type="InterPro" id="IPR038381">
    <property type="entry name" value="HobA_sf"/>
</dbReference>
<proteinExistence type="predicted"/>
<protein>
    <recommendedName>
        <fullName evidence="3">DnaA initiator-associating factor for replication initiation HobA</fullName>
    </recommendedName>
</protein>
<accession>A0A3D8IVY1</accession>
<evidence type="ECO:0000313" key="2">
    <source>
        <dbReference type="Proteomes" id="UP000257045"/>
    </source>
</evidence>